<organism evidence="3 4">
    <name type="scientific">Hermanssonia centrifuga</name>
    <dbReference type="NCBI Taxonomy" id="98765"/>
    <lineage>
        <taxon>Eukaryota</taxon>
        <taxon>Fungi</taxon>
        <taxon>Dikarya</taxon>
        <taxon>Basidiomycota</taxon>
        <taxon>Agaricomycotina</taxon>
        <taxon>Agaricomycetes</taxon>
        <taxon>Polyporales</taxon>
        <taxon>Meruliaceae</taxon>
        <taxon>Hermanssonia</taxon>
    </lineage>
</organism>
<dbReference type="Gene3D" id="1.25.40.20">
    <property type="entry name" value="Ankyrin repeat-containing domain"/>
    <property type="match status" value="1"/>
</dbReference>
<dbReference type="Proteomes" id="UP000309038">
    <property type="component" value="Unassembled WGS sequence"/>
</dbReference>
<evidence type="ECO:0000256" key="1">
    <source>
        <dbReference type="ARBA" id="ARBA00022737"/>
    </source>
</evidence>
<dbReference type="InterPro" id="IPR036770">
    <property type="entry name" value="Ankyrin_rpt-contain_sf"/>
</dbReference>
<keyword evidence="2" id="KW-0040">ANK repeat</keyword>
<protein>
    <submittedName>
        <fullName evidence="3">Uncharacterized protein</fullName>
    </submittedName>
</protein>
<evidence type="ECO:0000256" key="2">
    <source>
        <dbReference type="ARBA" id="ARBA00023043"/>
    </source>
</evidence>
<dbReference type="SUPFAM" id="SSF48403">
    <property type="entry name" value="Ankyrin repeat"/>
    <property type="match status" value="1"/>
</dbReference>
<sequence length="726" mass="81942">MADPLGIITSTLHAAHKVYEIVKTIKDAPEEIQALQDQAQLLDSILPGISDFLQRAGESTSMSLLAAKAGELNASVERFLNKATKMSPRGERKVKKLKWWFNADEAKSLTGKLSVFYGALSALHSIESSRHIHTSFSELDVRLQESFASTNNRLQGCFTEVHTHLDTQLVGVREIFQEELAKTSEELMHALLVSRVRELRTLANQQRRGEGHGFDQNSVLFNTDYVVQATSVLPDFRGQAEGSSTSTRPDYAPSTMVPGYPPPSISPLETPCKHCSCQCHRAACLLRTPKSVSSIIGDHYAKIPFPHRVWPGLVQCDVPTCKKGWLMQVKSFLPYWFARVEMQMRFEVLPVHFCIQTPRFNPEIDYKMAETVPERGADVFKELLYSRRATINDVNEHGLGLLHLAVYYIGDVADSDDRQLNNVIDAVSYLLEVGVSLEWQDVHSRTPQEQILLLILEFGVERASQLRMLEQIQVRLIGPLFQDDLKGITTRGGLTELHQRLVLPGPRLTAEDLMDLMPLLNTPDREGRTPLYYAIHWASYAVEMLLNAGADLQLVKQPLGLAIVYSDSTVIGPLIHAGADVNERIYDRSTPLIWTMKQDTTGKRRCEIISELARHAGDKIDWDARDIEGKTALDYALEVKERLPTEGVRMLKRRSRRDILEHDRGSVMQVGNWEWTYGDGVGYEYLYCISLLVGEECTCPRYGVENTRIREEGTKEEEFAMPGSFK</sequence>
<keyword evidence="1" id="KW-0677">Repeat</keyword>
<dbReference type="InterPro" id="IPR002110">
    <property type="entry name" value="Ankyrin_rpt"/>
</dbReference>
<dbReference type="Pfam" id="PF00023">
    <property type="entry name" value="Ank"/>
    <property type="match status" value="1"/>
</dbReference>
<gene>
    <name evidence="3" type="ORF">EW026_g7741</name>
</gene>
<dbReference type="SMART" id="SM00248">
    <property type="entry name" value="ANK"/>
    <property type="match status" value="4"/>
</dbReference>
<keyword evidence="4" id="KW-1185">Reference proteome</keyword>
<name>A0A4S4K6R4_9APHY</name>
<evidence type="ECO:0000313" key="4">
    <source>
        <dbReference type="Proteomes" id="UP000309038"/>
    </source>
</evidence>
<dbReference type="PANTHER" id="PTHR24189">
    <property type="entry name" value="MYOTROPHIN"/>
    <property type="match status" value="1"/>
</dbReference>
<dbReference type="PANTHER" id="PTHR24189:SF50">
    <property type="entry name" value="ANKYRIN REPEAT AND SOCS BOX PROTEIN 2"/>
    <property type="match status" value="1"/>
</dbReference>
<comment type="caution">
    <text evidence="3">The sequence shown here is derived from an EMBL/GenBank/DDBJ whole genome shotgun (WGS) entry which is preliminary data.</text>
</comment>
<dbReference type="EMBL" id="SGPJ01000640">
    <property type="protein sequence ID" value="THG93511.1"/>
    <property type="molecule type" value="Genomic_DNA"/>
</dbReference>
<dbReference type="AlphaFoldDB" id="A0A4S4K6R4"/>
<proteinExistence type="predicted"/>
<evidence type="ECO:0000313" key="3">
    <source>
        <dbReference type="EMBL" id="THG93511.1"/>
    </source>
</evidence>
<accession>A0A4S4K6R4</accession>
<dbReference type="InterPro" id="IPR050745">
    <property type="entry name" value="Multifunctional_regulatory"/>
</dbReference>
<reference evidence="3 4" key="1">
    <citation type="submission" date="2019-02" db="EMBL/GenBank/DDBJ databases">
        <title>Genome sequencing of the rare red list fungi Phlebia centrifuga.</title>
        <authorList>
            <person name="Buettner E."/>
            <person name="Kellner H."/>
        </authorList>
    </citation>
    <scope>NUCLEOTIDE SEQUENCE [LARGE SCALE GENOMIC DNA]</scope>
    <source>
        <strain evidence="3 4">DSM 108282</strain>
    </source>
</reference>